<evidence type="ECO:0000313" key="11">
    <source>
        <dbReference type="EMBL" id="KAE9308878.1"/>
    </source>
</evidence>
<dbReference type="EMBL" id="QXGC01001683">
    <property type="protein sequence ID" value="KAE9198023.1"/>
    <property type="molecule type" value="Genomic_DNA"/>
</dbReference>
<dbReference type="Proteomes" id="UP000429523">
    <property type="component" value="Unassembled WGS sequence"/>
</dbReference>
<dbReference type="EMBL" id="QXGA01001670">
    <property type="protein sequence ID" value="KAE9113269.1"/>
    <property type="molecule type" value="Genomic_DNA"/>
</dbReference>
<proteinExistence type="predicted"/>
<evidence type="ECO:0000313" key="13">
    <source>
        <dbReference type="Proteomes" id="UP000433483"/>
    </source>
</evidence>
<evidence type="ECO:0000313" key="14">
    <source>
        <dbReference type="Proteomes" id="UP000437068"/>
    </source>
</evidence>
<evidence type="ECO:0000313" key="5">
    <source>
        <dbReference type="EMBL" id="KAE9086110.1"/>
    </source>
</evidence>
<protein>
    <submittedName>
        <fullName evidence="2">Uncharacterized protein</fullName>
    </submittedName>
</protein>
<dbReference type="EMBL" id="QXGF01001753">
    <property type="protein sequence ID" value="KAE8928023.1"/>
    <property type="molecule type" value="Genomic_DNA"/>
</dbReference>
<evidence type="ECO:0000313" key="19">
    <source>
        <dbReference type="Proteomes" id="UP000476176"/>
    </source>
</evidence>
<evidence type="ECO:0000313" key="17">
    <source>
        <dbReference type="Proteomes" id="UP000441208"/>
    </source>
</evidence>
<dbReference type="Proteomes" id="UP000460718">
    <property type="component" value="Unassembled WGS sequence"/>
</dbReference>
<evidence type="ECO:0000313" key="20">
    <source>
        <dbReference type="Proteomes" id="UP000486351"/>
    </source>
</evidence>
<gene>
    <name evidence="10" type="ORF">PF001_g19984</name>
    <name evidence="9" type="ORF">PF002_g22006</name>
    <name evidence="8" type="ORF">PF004_g19668</name>
    <name evidence="7" type="ORF">PF005_g20816</name>
    <name evidence="6" type="ORF">PF006_g19789</name>
    <name evidence="5" type="ORF">PF007_g20898</name>
    <name evidence="11" type="ORF">PF008_g20851</name>
    <name evidence="2" type="ORF">PF009_g21823</name>
    <name evidence="4" type="ORF">PF010_g20250</name>
    <name evidence="3" type="ORF">PF011_g19621</name>
</gene>
<dbReference type="Proteomes" id="UP000440732">
    <property type="component" value="Unassembled WGS sequence"/>
</dbReference>
<dbReference type="Proteomes" id="UP000488956">
    <property type="component" value="Unassembled WGS sequence"/>
</dbReference>
<reference evidence="12 13" key="1">
    <citation type="submission" date="2018-08" db="EMBL/GenBank/DDBJ databases">
        <title>Genomic investigation of the strawberry pathogen Phytophthora fragariae indicates pathogenicity is determined by transcriptional variation in three key races.</title>
        <authorList>
            <person name="Adams T.M."/>
            <person name="Armitage A.D."/>
            <person name="Sobczyk M.K."/>
            <person name="Bates H.J."/>
            <person name="Dunwell J.M."/>
            <person name="Nellist C.F."/>
            <person name="Harrison R.J."/>
        </authorList>
    </citation>
    <scope>NUCLEOTIDE SEQUENCE [LARGE SCALE GENOMIC DNA]</scope>
    <source>
        <strain evidence="10 14">A4</strain>
        <strain evidence="9 15">BC-1</strain>
        <strain evidence="8 19">BC-23</strain>
        <strain evidence="7 13">NOV-27</strain>
        <strain evidence="6 16">NOV-5</strain>
        <strain evidence="5 17">NOV-71</strain>
        <strain evidence="11 20">NOV-77</strain>
        <strain evidence="2 12">NOV-9</strain>
        <strain evidence="4 21">ONT-3</strain>
        <strain evidence="3 18">SCRP245</strain>
    </source>
</reference>
<organism evidence="2 12">
    <name type="scientific">Phytophthora fragariae</name>
    <dbReference type="NCBI Taxonomy" id="53985"/>
    <lineage>
        <taxon>Eukaryota</taxon>
        <taxon>Sar</taxon>
        <taxon>Stramenopiles</taxon>
        <taxon>Oomycota</taxon>
        <taxon>Peronosporomycetes</taxon>
        <taxon>Peronosporales</taxon>
        <taxon>Peronosporaceae</taxon>
        <taxon>Phytophthora</taxon>
    </lineage>
</organism>
<dbReference type="AlphaFoldDB" id="A0A6A3E6G0"/>
<name>A0A6A3E6G0_9STRA</name>
<evidence type="ECO:0000313" key="21">
    <source>
        <dbReference type="Proteomes" id="UP000488956"/>
    </source>
</evidence>
<keyword evidence="1" id="KW-0732">Signal</keyword>
<evidence type="ECO:0000313" key="8">
    <source>
        <dbReference type="EMBL" id="KAE9198023.1"/>
    </source>
</evidence>
<evidence type="ECO:0000313" key="4">
    <source>
        <dbReference type="EMBL" id="KAE9086016.1"/>
    </source>
</evidence>
<dbReference type="Proteomes" id="UP000437068">
    <property type="component" value="Unassembled WGS sequence"/>
</dbReference>
<keyword evidence="13" id="KW-1185">Reference proteome</keyword>
<dbReference type="Proteomes" id="UP000440367">
    <property type="component" value="Unassembled WGS sequence"/>
</dbReference>
<evidence type="ECO:0000313" key="6">
    <source>
        <dbReference type="EMBL" id="KAE9113269.1"/>
    </source>
</evidence>
<comment type="caution">
    <text evidence="2">The sequence shown here is derived from an EMBL/GenBank/DDBJ whole genome shotgun (WGS) entry which is preliminary data.</text>
</comment>
<evidence type="ECO:0000313" key="16">
    <source>
        <dbReference type="Proteomes" id="UP000440732"/>
    </source>
</evidence>
<dbReference type="Proteomes" id="UP000486351">
    <property type="component" value="Unassembled WGS sequence"/>
</dbReference>
<accession>A0A6A3E6G0</accession>
<dbReference type="EMBL" id="QXFX01001705">
    <property type="protein sequence ID" value="KAE9086016.1"/>
    <property type="molecule type" value="Genomic_DNA"/>
</dbReference>
<sequence>MYSVRTVLLVTTNVPLASSSTVSGWSEGVAVMLTTEVSYFRVRRNGYVVTSAVMRSPNQ</sequence>
<dbReference type="Proteomes" id="UP000476176">
    <property type="component" value="Unassembled WGS sequence"/>
</dbReference>
<dbReference type="Proteomes" id="UP000433483">
    <property type="component" value="Unassembled WGS sequence"/>
</dbReference>
<evidence type="ECO:0000313" key="10">
    <source>
        <dbReference type="EMBL" id="KAE9289557.1"/>
    </source>
</evidence>
<evidence type="ECO:0000256" key="1">
    <source>
        <dbReference type="SAM" id="SignalP"/>
    </source>
</evidence>
<dbReference type="EMBL" id="QXGB01001720">
    <property type="protein sequence ID" value="KAE9186529.1"/>
    <property type="molecule type" value="Genomic_DNA"/>
</dbReference>
<evidence type="ECO:0000313" key="18">
    <source>
        <dbReference type="Proteomes" id="UP000460718"/>
    </source>
</evidence>
<evidence type="ECO:0000313" key="9">
    <source>
        <dbReference type="EMBL" id="KAE9199887.1"/>
    </source>
</evidence>
<dbReference type="OrthoDB" id="10277439at2759"/>
<dbReference type="EMBL" id="QXFZ01001713">
    <property type="protein sequence ID" value="KAE9086110.1"/>
    <property type="molecule type" value="Genomic_DNA"/>
</dbReference>
<dbReference type="EMBL" id="QXFY01001814">
    <property type="protein sequence ID" value="KAE9308878.1"/>
    <property type="molecule type" value="Genomic_DNA"/>
</dbReference>
<feature type="chain" id="PRO_5036379352" evidence="1">
    <location>
        <begin position="20"/>
        <end position="59"/>
    </location>
</feature>
<evidence type="ECO:0000313" key="15">
    <source>
        <dbReference type="Proteomes" id="UP000440367"/>
    </source>
</evidence>
<evidence type="ECO:0000313" key="2">
    <source>
        <dbReference type="EMBL" id="KAE8928023.1"/>
    </source>
</evidence>
<dbReference type="EMBL" id="QXFW01001678">
    <property type="protein sequence ID" value="KAE8987334.1"/>
    <property type="molecule type" value="Genomic_DNA"/>
</dbReference>
<feature type="signal peptide" evidence="1">
    <location>
        <begin position="1"/>
        <end position="19"/>
    </location>
</feature>
<evidence type="ECO:0000313" key="12">
    <source>
        <dbReference type="Proteomes" id="UP000429523"/>
    </source>
</evidence>
<dbReference type="Proteomes" id="UP000441208">
    <property type="component" value="Unassembled WGS sequence"/>
</dbReference>
<dbReference type="EMBL" id="QXGD01001744">
    <property type="protein sequence ID" value="KAE9199887.1"/>
    <property type="molecule type" value="Genomic_DNA"/>
</dbReference>
<dbReference type="EMBL" id="QXGE01001679">
    <property type="protein sequence ID" value="KAE9289557.1"/>
    <property type="molecule type" value="Genomic_DNA"/>
</dbReference>
<evidence type="ECO:0000313" key="7">
    <source>
        <dbReference type="EMBL" id="KAE9186529.1"/>
    </source>
</evidence>
<evidence type="ECO:0000313" key="3">
    <source>
        <dbReference type="EMBL" id="KAE8987334.1"/>
    </source>
</evidence>